<evidence type="ECO:0000259" key="4">
    <source>
        <dbReference type="PROSITE" id="PS50102"/>
    </source>
</evidence>
<dbReference type="PROSITE" id="PS50102">
    <property type="entry name" value="RRM"/>
    <property type="match status" value="1"/>
</dbReference>
<name>A0AA36IG11_9DINO</name>
<dbReference type="EMBL" id="CAUJNA010001328">
    <property type="protein sequence ID" value="CAJ1386078.1"/>
    <property type="molecule type" value="Genomic_DNA"/>
</dbReference>
<dbReference type="Gene3D" id="1.20.920.60">
    <property type="match status" value="1"/>
</dbReference>
<comment type="caution">
    <text evidence="5">The sequence shown here is derived from an EMBL/GenBank/DDBJ whole genome shotgun (WGS) entry which is preliminary data.</text>
</comment>
<dbReference type="PANTHER" id="PTHR15481">
    <property type="entry name" value="RIBONUCLEIC ACID BINDING PROTEIN S1"/>
    <property type="match status" value="1"/>
</dbReference>
<dbReference type="SUPFAM" id="SSF54928">
    <property type="entry name" value="RNA-binding domain, RBD"/>
    <property type="match status" value="1"/>
</dbReference>
<dbReference type="InterPro" id="IPR012677">
    <property type="entry name" value="Nucleotide-bd_a/b_plait_sf"/>
</dbReference>
<dbReference type="SMART" id="SM00360">
    <property type="entry name" value="RRM"/>
    <property type="match status" value="1"/>
</dbReference>
<sequence>MEDAFQAAAAFQDVASWSYGYRFRETTIQEESPAGMQEGMQDGIDEGCGEKILGVLKRASLQGLLLVVSRWQDHGAPRCGLEVVGLELYGLVVERCKDLLANIKKAMGGEAPLPPCPQQEKRPLHFDFSFLPPLPEPRVTTKYGPNHFLYHTSMNKPRSLPSLGGGDVRLWMANDEKLRQLPESELWALRSIRQPDARIEKVLHAVALLRQESPVELSGAPAARWGHLLQVLRSPTLRTELLLFDARSVSLETAHSVVALLDGMQVDEVRRANPGAAALFEWAQGVARHRCDGPQEEAKDLAALKVREAELSVLPKAAWRSRLGRRCKVTGFDRSRWGLWTEGASDRDPKFFETSGWHYDVGYRVCVTGLGQKANKRDLQAAFGDFGHIIKIETPLNGTAVYISFKDKRDAEDAVKYMDGEKIDGQKVTVARAENRPPIRPKKEGEKKDDRKDEERKRPERSDVRKASRERSKGSRGRERDRSRERDRKGRKDKSRSRSASRNRRRRWNMPRTYMKVGGVPLQLKFHAFRMGSSRRLPSGRAPSQAAQFREMPYCYASMDRKPLMPYTPNAFRSRLAVDDAPVPYKNSSTIEFDDGIHTCHKRRFQTTNMTFYTGEPCDPRSNQGVIADHTRFRRFMQAK</sequence>
<evidence type="ECO:0000313" key="5">
    <source>
        <dbReference type="EMBL" id="CAJ1386078.1"/>
    </source>
</evidence>
<protein>
    <recommendedName>
        <fullName evidence="4">RRM domain-containing protein</fullName>
    </recommendedName>
</protein>
<proteinExistence type="predicted"/>
<dbReference type="AlphaFoldDB" id="A0AA36IG11"/>
<accession>A0AA36IG11</accession>
<evidence type="ECO:0000313" key="6">
    <source>
        <dbReference type="Proteomes" id="UP001178507"/>
    </source>
</evidence>
<dbReference type="GO" id="GO:0005737">
    <property type="term" value="C:cytoplasm"/>
    <property type="evidence" value="ECO:0007669"/>
    <property type="project" value="TreeGrafter"/>
</dbReference>
<dbReference type="Gene3D" id="3.30.70.330">
    <property type="match status" value="1"/>
</dbReference>
<gene>
    <name evidence="5" type="ORF">EVOR1521_LOCUS12530</name>
</gene>
<evidence type="ECO:0000256" key="1">
    <source>
        <dbReference type="ARBA" id="ARBA00022884"/>
    </source>
</evidence>
<dbReference type="GO" id="GO:0000398">
    <property type="term" value="P:mRNA splicing, via spliceosome"/>
    <property type="evidence" value="ECO:0007669"/>
    <property type="project" value="TreeGrafter"/>
</dbReference>
<dbReference type="InterPro" id="IPR000504">
    <property type="entry name" value="RRM_dom"/>
</dbReference>
<dbReference type="GO" id="GO:0003723">
    <property type="term" value="F:RNA binding"/>
    <property type="evidence" value="ECO:0007669"/>
    <property type="project" value="UniProtKB-UniRule"/>
</dbReference>
<dbReference type="PANTHER" id="PTHR15481:SF0">
    <property type="entry name" value="LD23870P-RELATED"/>
    <property type="match status" value="1"/>
</dbReference>
<keyword evidence="6" id="KW-1185">Reference proteome</keyword>
<reference evidence="5" key="1">
    <citation type="submission" date="2023-08" db="EMBL/GenBank/DDBJ databases">
        <authorList>
            <person name="Chen Y."/>
            <person name="Shah S."/>
            <person name="Dougan E. K."/>
            <person name="Thang M."/>
            <person name="Chan C."/>
        </authorList>
    </citation>
    <scope>NUCLEOTIDE SEQUENCE</scope>
</reference>
<feature type="compositionally biased region" description="Basic and acidic residues" evidence="3">
    <location>
        <begin position="433"/>
        <end position="490"/>
    </location>
</feature>
<feature type="domain" description="RRM" evidence="4">
    <location>
        <begin position="363"/>
        <end position="435"/>
    </location>
</feature>
<dbReference type="Proteomes" id="UP001178507">
    <property type="component" value="Unassembled WGS sequence"/>
</dbReference>
<keyword evidence="1 2" id="KW-0694">RNA-binding</keyword>
<dbReference type="GO" id="GO:0061574">
    <property type="term" value="C:ASAP complex"/>
    <property type="evidence" value="ECO:0007669"/>
    <property type="project" value="TreeGrafter"/>
</dbReference>
<organism evidence="5 6">
    <name type="scientific">Effrenium voratum</name>
    <dbReference type="NCBI Taxonomy" id="2562239"/>
    <lineage>
        <taxon>Eukaryota</taxon>
        <taxon>Sar</taxon>
        <taxon>Alveolata</taxon>
        <taxon>Dinophyceae</taxon>
        <taxon>Suessiales</taxon>
        <taxon>Symbiodiniaceae</taxon>
        <taxon>Effrenium</taxon>
    </lineage>
</organism>
<dbReference type="Pfam" id="PF00076">
    <property type="entry name" value="RRM_1"/>
    <property type="match status" value="1"/>
</dbReference>
<feature type="region of interest" description="Disordered" evidence="3">
    <location>
        <begin position="426"/>
        <end position="512"/>
    </location>
</feature>
<dbReference type="GO" id="GO:0005654">
    <property type="term" value="C:nucleoplasm"/>
    <property type="evidence" value="ECO:0007669"/>
    <property type="project" value="TreeGrafter"/>
</dbReference>
<feature type="compositionally biased region" description="Basic residues" evidence="3">
    <location>
        <begin position="491"/>
        <end position="509"/>
    </location>
</feature>
<dbReference type="InterPro" id="IPR035979">
    <property type="entry name" value="RBD_domain_sf"/>
</dbReference>
<evidence type="ECO:0000256" key="2">
    <source>
        <dbReference type="PROSITE-ProRule" id="PRU00176"/>
    </source>
</evidence>
<evidence type="ECO:0000256" key="3">
    <source>
        <dbReference type="SAM" id="MobiDB-lite"/>
    </source>
</evidence>